<comment type="caution">
    <text evidence="1">The sequence shown here is derived from an EMBL/GenBank/DDBJ whole genome shotgun (WGS) entry which is preliminary data.</text>
</comment>
<dbReference type="EMBL" id="APVL01000032">
    <property type="protein sequence ID" value="EWG08669.1"/>
    <property type="molecule type" value="Genomic_DNA"/>
</dbReference>
<sequence length="144" mass="17241">MIGKVLYIWDIEKIILHTLNEQRLNINYEFSNTLASPMSCNVTTNTIKFNYLKVNGYIAKINFKIKETDENLVKLMLYHEIGYYLDFKKNKHDIRTLMYGEDDEKEQLMAEIEKNSWDYGREIVPEHLVNAYDQFRELDKVFSQ</sequence>
<reference evidence="1 2" key="2">
    <citation type="journal article" date="2016" name="Sci. Rep.">
        <title>A novel serine protease, Sep1, from Bacillus firmus DS-1 has nematicidal activity and degrades multiple intestinal-associated nematode proteins.</title>
        <authorList>
            <person name="Geng C."/>
            <person name="Nie X."/>
            <person name="Tang Z."/>
            <person name="Zhang Y."/>
            <person name="Lin J."/>
            <person name="Sun M."/>
            <person name="Peng D."/>
        </authorList>
    </citation>
    <scope>NUCLEOTIDE SEQUENCE [LARGE SCALE GENOMIC DNA]</scope>
    <source>
        <strain evidence="1 2">DS1</strain>
    </source>
</reference>
<organism evidence="1 2">
    <name type="scientific">Cytobacillus firmus DS1</name>
    <dbReference type="NCBI Taxonomy" id="1307436"/>
    <lineage>
        <taxon>Bacteria</taxon>
        <taxon>Bacillati</taxon>
        <taxon>Bacillota</taxon>
        <taxon>Bacilli</taxon>
        <taxon>Bacillales</taxon>
        <taxon>Bacillaceae</taxon>
        <taxon>Cytobacillus</taxon>
    </lineage>
</organism>
<name>W7LA41_CYTFI</name>
<reference evidence="2" key="1">
    <citation type="submission" date="2013-03" db="EMBL/GenBank/DDBJ databases">
        <title>Draft genome sequence of Bacillus firmus DS1.</title>
        <authorList>
            <person name="Peng D."/>
            <person name="Zhu L."/>
            <person name="Sun M."/>
        </authorList>
    </citation>
    <scope>NUCLEOTIDE SEQUENCE [LARGE SCALE GENOMIC DNA]</scope>
    <source>
        <strain evidence="2">DS1</strain>
    </source>
</reference>
<evidence type="ECO:0008006" key="3">
    <source>
        <dbReference type="Google" id="ProtNLM"/>
    </source>
</evidence>
<protein>
    <recommendedName>
        <fullName evidence="3">IrrE N-terminal-like domain-containing protein</fullName>
    </recommendedName>
</protein>
<evidence type="ECO:0000313" key="2">
    <source>
        <dbReference type="Proteomes" id="UP000019270"/>
    </source>
</evidence>
<dbReference type="eggNOG" id="ENOG5032N8Y">
    <property type="taxonomic scope" value="Bacteria"/>
</dbReference>
<dbReference type="PATRIC" id="fig|1307436.3.peg.4881"/>
<dbReference type="Proteomes" id="UP000019270">
    <property type="component" value="Unassembled WGS sequence"/>
</dbReference>
<gene>
    <name evidence="1" type="ORF">PBF_22914</name>
</gene>
<dbReference type="AlphaFoldDB" id="W7LA41"/>
<evidence type="ECO:0000313" key="1">
    <source>
        <dbReference type="EMBL" id="EWG08669.1"/>
    </source>
</evidence>
<accession>W7LA41</accession>
<proteinExistence type="predicted"/>